<protein>
    <submittedName>
        <fullName evidence="5">GntR family transcriptional regulator</fullName>
    </submittedName>
</protein>
<dbReference type="SUPFAM" id="SSF46785">
    <property type="entry name" value="Winged helix' DNA-binding domain"/>
    <property type="match status" value="1"/>
</dbReference>
<reference evidence="5 6" key="1">
    <citation type="submission" date="2014-04" db="EMBL/GenBank/DDBJ databases">
        <title>Draft Genome Sequence of Synergistes jonesii.</title>
        <authorList>
            <person name="Coil D.A."/>
            <person name="Eisen J.A."/>
            <person name="Holland-Moritz H.E."/>
        </authorList>
    </citation>
    <scope>NUCLEOTIDE SEQUENCE [LARGE SCALE GENOMIC DNA]</scope>
    <source>
        <strain evidence="5 6">78-1</strain>
    </source>
</reference>
<dbReference type="SUPFAM" id="SSF48008">
    <property type="entry name" value="GntR ligand-binding domain-like"/>
    <property type="match status" value="1"/>
</dbReference>
<dbReference type="SMART" id="SM00345">
    <property type="entry name" value="HTH_GNTR"/>
    <property type="match status" value="1"/>
</dbReference>
<dbReference type="SMART" id="SM00895">
    <property type="entry name" value="FCD"/>
    <property type="match status" value="1"/>
</dbReference>
<keyword evidence="3" id="KW-0804">Transcription</keyword>
<dbReference type="STRING" id="2754.EH55_11040"/>
<evidence type="ECO:0000256" key="1">
    <source>
        <dbReference type="ARBA" id="ARBA00023015"/>
    </source>
</evidence>
<keyword evidence="2" id="KW-0238">DNA-binding</keyword>
<dbReference type="InterPro" id="IPR000524">
    <property type="entry name" value="Tscrpt_reg_HTH_GntR"/>
</dbReference>
<dbReference type="EMBL" id="JMKI01000051">
    <property type="protein sequence ID" value="KEJ91371.1"/>
    <property type="molecule type" value="Genomic_DNA"/>
</dbReference>
<dbReference type="Gene3D" id="1.20.120.530">
    <property type="entry name" value="GntR ligand-binding domain-like"/>
    <property type="match status" value="1"/>
</dbReference>
<name>A0A073IPG0_9BACT</name>
<dbReference type="InterPro" id="IPR036388">
    <property type="entry name" value="WH-like_DNA-bd_sf"/>
</dbReference>
<sequence>MENAEERAYRLIINEILSGVYHPGDFLLELDIAAQMEMSRTPVSRALSRLVAEGFLKKMPKKGCYIPIPTPKDAELVFTARQVAEGEATALAAANVTEEDILTLESIVAQDKYIMDAGDKERWAKINEAFHLSIAKLCNNPYIEKWAKNMFWHSNVYIFYFDGFYKPSDIVIEHQTPAQHREIIAAIKERDVKKARSAMKRHIYTTYTKLLLPQGIEKN</sequence>
<dbReference type="CDD" id="cd07377">
    <property type="entry name" value="WHTH_GntR"/>
    <property type="match status" value="1"/>
</dbReference>
<evidence type="ECO:0000313" key="5">
    <source>
        <dbReference type="EMBL" id="KEJ91371.1"/>
    </source>
</evidence>
<accession>A0A073IPG0</accession>
<dbReference type="InterPro" id="IPR008920">
    <property type="entry name" value="TF_FadR/GntR_C"/>
</dbReference>
<evidence type="ECO:0000256" key="2">
    <source>
        <dbReference type="ARBA" id="ARBA00023125"/>
    </source>
</evidence>
<dbReference type="PANTHER" id="PTHR43537">
    <property type="entry name" value="TRANSCRIPTIONAL REGULATOR, GNTR FAMILY"/>
    <property type="match status" value="1"/>
</dbReference>
<dbReference type="eggNOG" id="COG1802">
    <property type="taxonomic scope" value="Bacteria"/>
</dbReference>
<dbReference type="InterPro" id="IPR011711">
    <property type="entry name" value="GntR_C"/>
</dbReference>
<dbReference type="GO" id="GO:0003700">
    <property type="term" value="F:DNA-binding transcription factor activity"/>
    <property type="evidence" value="ECO:0007669"/>
    <property type="project" value="InterPro"/>
</dbReference>
<dbReference type="Proteomes" id="UP000027665">
    <property type="component" value="Unassembled WGS sequence"/>
</dbReference>
<feature type="domain" description="HTH gntR-type" evidence="4">
    <location>
        <begin position="2"/>
        <end position="69"/>
    </location>
</feature>
<dbReference type="PANTHER" id="PTHR43537:SF45">
    <property type="entry name" value="GNTR FAMILY REGULATORY PROTEIN"/>
    <property type="match status" value="1"/>
</dbReference>
<comment type="caution">
    <text evidence="5">The sequence shown here is derived from an EMBL/GenBank/DDBJ whole genome shotgun (WGS) entry which is preliminary data.</text>
</comment>
<keyword evidence="1" id="KW-0805">Transcription regulation</keyword>
<evidence type="ECO:0000313" key="6">
    <source>
        <dbReference type="Proteomes" id="UP000027665"/>
    </source>
</evidence>
<proteinExistence type="predicted"/>
<dbReference type="GeneID" id="90984520"/>
<dbReference type="OrthoDB" id="5093at2"/>
<gene>
    <name evidence="5" type="ORF">EH55_11040</name>
</gene>
<dbReference type="Pfam" id="PF00392">
    <property type="entry name" value="GntR"/>
    <property type="match status" value="1"/>
</dbReference>
<keyword evidence="6" id="KW-1185">Reference proteome</keyword>
<dbReference type="RefSeq" id="WP_037978172.1">
    <property type="nucleotide sequence ID" value="NZ_JMKI01000051.1"/>
</dbReference>
<evidence type="ECO:0000256" key="3">
    <source>
        <dbReference type="ARBA" id="ARBA00023163"/>
    </source>
</evidence>
<dbReference type="Gene3D" id="1.10.10.10">
    <property type="entry name" value="Winged helix-like DNA-binding domain superfamily/Winged helix DNA-binding domain"/>
    <property type="match status" value="1"/>
</dbReference>
<evidence type="ECO:0000259" key="4">
    <source>
        <dbReference type="PROSITE" id="PS50949"/>
    </source>
</evidence>
<dbReference type="GO" id="GO:0003677">
    <property type="term" value="F:DNA binding"/>
    <property type="evidence" value="ECO:0007669"/>
    <property type="project" value="UniProtKB-KW"/>
</dbReference>
<organism evidence="5 6">
    <name type="scientific">Synergistes jonesii</name>
    <dbReference type="NCBI Taxonomy" id="2754"/>
    <lineage>
        <taxon>Bacteria</taxon>
        <taxon>Thermotogati</taxon>
        <taxon>Synergistota</taxon>
        <taxon>Synergistia</taxon>
        <taxon>Synergistales</taxon>
        <taxon>Synergistaceae</taxon>
        <taxon>Synergistes</taxon>
    </lineage>
</organism>
<dbReference type="Pfam" id="PF07729">
    <property type="entry name" value="FCD"/>
    <property type="match status" value="1"/>
</dbReference>
<dbReference type="PROSITE" id="PS50949">
    <property type="entry name" value="HTH_GNTR"/>
    <property type="match status" value="1"/>
</dbReference>
<dbReference type="InterPro" id="IPR036390">
    <property type="entry name" value="WH_DNA-bd_sf"/>
</dbReference>
<dbReference type="AlphaFoldDB" id="A0A073IPG0"/>